<dbReference type="EMBL" id="JAOYFB010000004">
    <property type="protein sequence ID" value="KAK4014813.1"/>
    <property type="molecule type" value="Genomic_DNA"/>
</dbReference>
<evidence type="ECO:0000313" key="1">
    <source>
        <dbReference type="EMBL" id="KAK4014813.1"/>
    </source>
</evidence>
<name>A0ABQ9ZPU1_9CRUS</name>
<dbReference type="Proteomes" id="UP001234178">
    <property type="component" value="Unassembled WGS sequence"/>
</dbReference>
<accession>A0ABQ9ZPU1</accession>
<sequence length="69" mass="8274">MIYGNDESLYRVLNQRYKLSNLCWWPQVLRNHDRDKGNLSWTMNYYIATCLGFEPKAYSLPVQRSTIEL</sequence>
<gene>
    <name evidence="1" type="ORF">OUZ56_027321</name>
</gene>
<reference evidence="1 2" key="1">
    <citation type="journal article" date="2023" name="Nucleic Acids Res.">
        <title>The hologenome of Daphnia magna reveals possible DNA methylation and microbiome-mediated evolution of the host genome.</title>
        <authorList>
            <person name="Chaturvedi A."/>
            <person name="Li X."/>
            <person name="Dhandapani V."/>
            <person name="Marshall H."/>
            <person name="Kissane S."/>
            <person name="Cuenca-Cambronero M."/>
            <person name="Asole G."/>
            <person name="Calvet F."/>
            <person name="Ruiz-Romero M."/>
            <person name="Marangio P."/>
            <person name="Guigo R."/>
            <person name="Rago D."/>
            <person name="Mirbahai L."/>
            <person name="Eastwood N."/>
            <person name="Colbourne J.K."/>
            <person name="Zhou J."/>
            <person name="Mallon E."/>
            <person name="Orsini L."/>
        </authorList>
    </citation>
    <scope>NUCLEOTIDE SEQUENCE [LARGE SCALE GENOMIC DNA]</scope>
    <source>
        <strain evidence="1">LRV0_1</strain>
    </source>
</reference>
<proteinExistence type="predicted"/>
<keyword evidence="2" id="KW-1185">Reference proteome</keyword>
<evidence type="ECO:0000313" key="2">
    <source>
        <dbReference type="Proteomes" id="UP001234178"/>
    </source>
</evidence>
<comment type="caution">
    <text evidence="1">The sequence shown here is derived from an EMBL/GenBank/DDBJ whole genome shotgun (WGS) entry which is preliminary data.</text>
</comment>
<organism evidence="1 2">
    <name type="scientific">Daphnia magna</name>
    <dbReference type="NCBI Taxonomy" id="35525"/>
    <lineage>
        <taxon>Eukaryota</taxon>
        <taxon>Metazoa</taxon>
        <taxon>Ecdysozoa</taxon>
        <taxon>Arthropoda</taxon>
        <taxon>Crustacea</taxon>
        <taxon>Branchiopoda</taxon>
        <taxon>Diplostraca</taxon>
        <taxon>Cladocera</taxon>
        <taxon>Anomopoda</taxon>
        <taxon>Daphniidae</taxon>
        <taxon>Daphnia</taxon>
    </lineage>
</organism>
<protein>
    <submittedName>
        <fullName evidence="1">Uncharacterized protein</fullName>
    </submittedName>
</protein>